<keyword evidence="4" id="KW-0106">Calcium</keyword>
<evidence type="ECO:0000256" key="1">
    <source>
        <dbReference type="ARBA" id="ARBA00008779"/>
    </source>
</evidence>
<evidence type="ECO:0000256" key="2">
    <source>
        <dbReference type="ARBA" id="ARBA00022723"/>
    </source>
</evidence>
<dbReference type="SUPFAM" id="SSF53649">
    <property type="entry name" value="Alkaline phosphatase-like"/>
    <property type="match status" value="1"/>
</dbReference>
<comment type="similarity">
    <text evidence="1">Belongs to the sulfatase family.</text>
</comment>
<keyword evidence="2" id="KW-0479">Metal-binding</keyword>
<evidence type="ECO:0000313" key="6">
    <source>
        <dbReference type="EMBL" id="GAI16879.1"/>
    </source>
</evidence>
<protein>
    <recommendedName>
        <fullName evidence="5">Sulfatase N-terminal domain-containing protein</fullName>
    </recommendedName>
</protein>
<comment type="caution">
    <text evidence="6">The sequence shown here is derived from an EMBL/GenBank/DDBJ whole genome shotgun (WGS) entry which is preliminary data.</text>
</comment>
<sequence>MKRRDFLKTAGSFAITLALANNLTARDRADKPNIVYMMLDEIGYFELSSMGHKILKTPNMDRLAAEGMRFTQCLAGGPVCGPTRCVLLTGKHMGHCQVRTNGGGTPITADEFTLGEMFKSAGYATGGFGKWGIGDAGTTGAPERHGFDIFYGYYHQVHAHSYYPEFLIRNGKREMLEGNTGDYHTGTTFSHYLIHNEALKFIRKNKDRPFFCYLPYTLPHGQWGMPKDDPSWLMYKDIKLGGKGQRRDCDPNMYAAMVHLADRNMGEILKLLKELGIDD</sequence>
<dbReference type="PROSITE" id="PS00523">
    <property type="entry name" value="SULFATASE_1"/>
    <property type="match status" value="1"/>
</dbReference>
<dbReference type="Pfam" id="PF00884">
    <property type="entry name" value="Sulfatase"/>
    <property type="match status" value="1"/>
</dbReference>
<reference evidence="6" key="1">
    <citation type="journal article" date="2014" name="Front. Microbiol.">
        <title>High frequency of phylogenetically diverse reductive dehalogenase-homologous genes in deep subseafloor sedimentary metagenomes.</title>
        <authorList>
            <person name="Kawai M."/>
            <person name="Futagami T."/>
            <person name="Toyoda A."/>
            <person name="Takaki Y."/>
            <person name="Nishi S."/>
            <person name="Hori S."/>
            <person name="Arai W."/>
            <person name="Tsubouchi T."/>
            <person name="Morono Y."/>
            <person name="Uchiyama I."/>
            <person name="Ito T."/>
            <person name="Fujiyama A."/>
            <person name="Inagaki F."/>
            <person name="Takami H."/>
        </authorList>
    </citation>
    <scope>NUCLEOTIDE SEQUENCE</scope>
    <source>
        <strain evidence="6">Expedition CK06-06</strain>
    </source>
</reference>
<dbReference type="GO" id="GO:0046872">
    <property type="term" value="F:metal ion binding"/>
    <property type="evidence" value="ECO:0007669"/>
    <property type="project" value="UniProtKB-KW"/>
</dbReference>
<feature type="non-terminal residue" evidence="6">
    <location>
        <position position="279"/>
    </location>
</feature>
<name>X1NDX7_9ZZZZ</name>
<dbReference type="Gene3D" id="3.40.720.10">
    <property type="entry name" value="Alkaline Phosphatase, subunit A"/>
    <property type="match status" value="1"/>
</dbReference>
<dbReference type="InterPro" id="IPR017850">
    <property type="entry name" value="Alkaline_phosphatase_core_sf"/>
</dbReference>
<proteinExistence type="inferred from homology"/>
<dbReference type="PANTHER" id="PTHR42693:SF53">
    <property type="entry name" value="ENDO-4-O-SULFATASE"/>
    <property type="match status" value="1"/>
</dbReference>
<evidence type="ECO:0000259" key="5">
    <source>
        <dbReference type="Pfam" id="PF00884"/>
    </source>
</evidence>
<dbReference type="GO" id="GO:0004065">
    <property type="term" value="F:arylsulfatase activity"/>
    <property type="evidence" value="ECO:0007669"/>
    <property type="project" value="TreeGrafter"/>
</dbReference>
<dbReference type="PANTHER" id="PTHR42693">
    <property type="entry name" value="ARYLSULFATASE FAMILY MEMBER"/>
    <property type="match status" value="1"/>
</dbReference>
<accession>X1NDX7</accession>
<dbReference type="InterPro" id="IPR000917">
    <property type="entry name" value="Sulfatase_N"/>
</dbReference>
<dbReference type="InterPro" id="IPR024607">
    <property type="entry name" value="Sulfatase_CS"/>
</dbReference>
<feature type="domain" description="Sulfatase N-terminal" evidence="5">
    <location>
        <begin position="32"/>
        <end position="279"/>
    </location>
</feature>
<dbReference type="InterPro" id="IPR050738">
    <property type="entry name" value="Sulfatase"/>
</dbReference>
<organism evidence="6">
    <name type="scientific">marine sediment metagenome</name>
    <dbReference type="NCBI Taxonomy" id="412755"/>
    <lineage>
        <taxon>unclassified sequences</taxon>
        <taxon>metagenomes</taxon>
        <taxon>ecological metagenomes</taxon>
    </lineage>
</organism>
<dbReference type="AlphaFoldDB" id="X1NDX7"/>
<evidence type="ECO:0000256" key="4">
    <source>
        <dbReference type="ARBA" id="ARBA00022837"/>
    </source>
</evidence>
<dbReference type="EMBL" id="BARV01009529">
    <property type="protein sequence ID" value="GAI16879.1"/>
    <property type="molecule type" value="Genomic_DNA"/>
</dbReference>
<keyword evidence="3" id="KW-0378">Hydrolase</keyword>
<gene>
    <name evidence="6" type="ORF">S06H3_18769</name>
</gene>
<evidence type="ECO:0000256" key="3">
    <source>
        <dbReference type="ARBA" id="ARBA00022801"/>
    </source>
</evidence>